<comment type="caution">
    <text evidence="1">The sequence shown here is derived from an EMBL/GenBank/DDBJ whole genome shotgun (WGS) entry which is preliminary data.</text>
</comment>
<name>A0ABW2TM57_9PSEU</name>
<evidence type="ECO:0000313" key="2">
    <source>
        <dbReference type="Proteomes" id="UP001596512"/>
    </source>
</evidence>
<organism evidence="1 2">
    <name type="scientific">Actinokineospora soli</name>
    <dbReference type="NCBI Taxonomy" id="1048753"/>
    <lineage>
        <taxon>Bacteria</taxon>
        <taxon>Bacillati</taxon>
        <taxon>Actinomycetota</taxon>
        <taxon>Actinomycetes</taxon>
        <taxon>Pseudonocardiales</taxon>
        <taxon>Pseudonocardiaceae</taxon>
        <taxon>Actinokineospora</taxon>
    </lineage>
</organism>
<gene>
    <name evidence="1" type="ORF">ACFQV2_11680</name>
</gene>
<accession>A0ABW2TM57</accession>
<proteinExistence type="predicted"/>
<protein>
    <submittedName>
        <fullName evidence="1">Uncharacterized protein</fullName>
    </submittedName>
</protein>
<dbReference type="EMBL" id="JBHTEY010000004">
    <property type="protein sequence ID" value="MFC7614110.1"/>
    <property type="molecule type" value="Genomic_DNA"/>
</dbReference>
<sequence length="74" mass="7674">MLPIPATSSLAECPALDGGSVDVVVTVANEDASRPFTIAVTSPTPNWALLGGVESEVERYRATGLGDDRPTPYA</sequence>
<dbReference type="Proteomes" id="UP001596512">
    <property type="component" value="Unassembled WGS sequence"/>
</dbReference>
<keyword evidence="2" id="KW-1185">Reference proteome</keyword>
<reference evidence="2" key="1">
    <citation type="journal article" date="2019" name="Int. J. Syst. Evol. Microbiol.">
        <title>The Global Catalogue of Microorganisms (GCM) 10K type strain sequencing project: providing services to taxonomists for standard genome sequencing and annotation.</title>
        <authorList>
            <consortium name="The Broad Institute Genomics Platform"/>
            <consortium name="The Broad Institute Genome Sequencing Center for Infectious Disease"/>
            <person name="Wu L."/>
            <person name="Ma J."/>
        </authorList>
    </citation>
    <scope>NUCLEOTIDE SEQUENCE [LARGE SCALE GENOMIC DNA]</scope>
    <source>
        <strain evidence="2">JCM 17695</strain>
    </source>
</reference>
<evidence type="ECO:0000313" key="1">
    <source>
        <dbReference type="EMBL" id="MFC7614110.1"/>
    </source>
</evidence>